<protein>
    <recommendedName>
        <fullName evidence="3">STAS/SEC14 domain-containing protein</fullName>
    </recommendedName>
</protein>
<evidence type="ECO:0000313" key="1">
    <source>
        <dbReference type="EMBL" id="UOR03750.1"/>
    </source>
</evidence>
<sequence length="134" mass="15554">MKQVFSTPSVTIYLHEGLHHTIEVQWLDFVNSETLRSCLLEALRLVRQHRVRAWIADNRLLRAIRTKDFEWMDSHIMQPLDQLQVHRLAVIDSLDGMNQLGIKLFLSSIIPNTNIVTQTFTSAETARAWATLPY</sequence>
<dbReference type="EMBL" id="CP095053">
    <property type="protein sequence ID" value="UOR03750.1"/>
    <property type="molecule type" value="Genomic_DNA"/>
</dbReference>
<organism evidence="1 2">
    <name type="scientific">Hymenobacter aerilatus</name>
    <dbReference type="NCBI Taxonomy" id="2932251"/>
    <lineage>
        <taxon>Bacteria</taxon>
        <taxon>Pseudomonadati</taxon>
        <taxon>Bacteroidota</taxon>
        <taxon>Cytophagia</taxon>
        <taxon>Cytophagales</taxon>
        <taxon>Hymenobacteraceae</taxon>
        <taxon>Hymenobacter</taxon>
    </lineage>
</organism>
<name>A0A8T9SU60_9BACT</name>
<reference evidence="1 2" key="1">
    <citation type="submission" date="2022-04" db="EMBL/GenBank/DDBJ databases">
        <title>Hymenobacter sp. isolated from the air.</title>
        <authorList>
            <person name="Won M."/>
            <person name="Lee C.-M."/>
            <person name="Woen H.-Y."/>
            <person name="Kwon S.-W."/>
        </authorList>
    </citation>
    <scope>NUCLEOTIDE SEQUENCE [LARGE SCALE GENOMIC DNA]</scope>
    <source>
        <strain evidence="2">5413 J-13</strain>
    </source>
</reference>
<evidence type="ECO:0000313" key="2">
    <source>
        <dbReference type="Proteomes" id="UP000829925"/>
    </source>
</evidence>
<dbReference type="AlphaFoldDB" id="A0A8T9SU60"/>
<dbReference type="KEGG" id="haei:MUN82_12415"/>
<dbReference type="Proteomes" id="UP000829925">
    <property type="component" value="Chromosome"/>
</dbReference>
<evidence type="ECO:0008006" key="3">
    <source>
        <dbReference type="Google" id="ProtNLM"/>
    </source>
</evidence>
<gene>
    <name evidence="1" type="ORF">MUN82_12415</name>
</gene>
<accession>A0A8T9SU60</accession>
<keyword evidence="2" id="KW-1185">Reference proteome</keyword>
<dbReference type="RefSeq" id="WP_245090825.1">
    <property type="nucleotide sequence ID" value="NZ_CP095053.1"/>
</dbReference>
<proteinExistence type="predicted"/>